<dbReference type="SUPFAM" id="SSF117916">
    <property type="entry name" value="Fe-S cluster assembly (FSCA) domain-like"/>
    <property type="match status" value="1"/>
</dbReference>
<dbReference type="InterPro" id="IPR017870">
    <property type="entry name" value="FeS_cluster_insertion_CS"/>
</dbReference>
<name>A0ABS9YQU9_9MYCO</name>
<feature type="domain" description="NIF system FeS cluster assembly NifU C-terminal" evidence="2">
    <location>
        <begin position="125"/>
        <end position="189"/>
    </location>
</feature>
<dbReference type="Pfam" id="PF01521">
    <property type="entry name" value="Fe-S_biosyn"/>
    <property type="match status" value="1"/>
</dbReference>
<evidence type="ECO:0000259" key="2">
    <source>
        <dbReference type="Pfam" id="PF01106"/>
    </source>
</evidence>
<evidence type="ECO:0000256" key="1">
    <source>
        <dbReference type="ARBA" id="ARBA00049958"/>
    </source>
</evidence>
<protein>
    <submittedName>
        <fullName evidence="4">Iron-sulfur cluster assembly accessory protein</fullName>
    </submittedName>
</protein>
<dbReference type="InterPro" id="IPR016092">
    <property type="entry name" value="ATAP"/>
</dbReference>
<dbReference type="SUPFAM" id="SSF89360">
    <property type="entry name" value="HesB-like domain"/>
    <property type="match status" value="1"/>
</dbReference>
<accession>A0ABS9YQU9</accession>
<dbReference type="PANTHER" id="PTHR43011">
    <property type="entry name" value="IRON-SULFUR CLUSTER ASSEMBLY 2 HOMOLOG, MITOCHONDRIAL"/>
    <property type="match status" value="1"/>
</dbReference>
<evidence type="ECO:0000259" key="3">
    <source>
        <dbReference type="Pfam" id="PF01521"/>
    </source>
</evidence>
<comment type="function">
    <text evidence="1">May be involved in the formation or repair of [Fe-S] clusters present in iron-sulfur proteins.</text>
</comment>
<dbReference type="EMBL" id="JAIVFL010000001">
    <property type="protein sequence ID" value="MCI4673630.1"/>
    <property type="molecule type" value="Genomic_DNA"/>
</dbReference>
<proteinExistence type="predicted"/>
<dbReference type="Gene3D" id="2.60.300.12">
    <property type="entry name" value="HesB-like domain"/>
    <property type="match status" value="1"/>
</dbReference>
<dbReference type="NCBIfam" id="TIGR00049">
    <property type="entry name" value="iron-sulfur cluster assembly accessory protein"/>
    <property type="match status" value="1"/>
</dbReference>
<feature type="domain" description="Core" evidence="3">
    <location>
        <begin position="2"/>
        <end position="104"/>
    </location>
</feature>
<evidence type="ECO:0000313" key="4">
    <source>
        <dbReference type="EMBL" id="MCI4673630.1"/>
    </source>
</evidence>
<evidence type="ECO:0000313" key="5">
    <source>
        <dbReference type="Proteomes" id="UP001139068"/>
    </source>
</evidence>
<dbReference type="PANTHER" id="PTHR43011:SF1">
    <property type="entry name" value="IRON-SULFUR CLUSTER ASSEMBLY 2 HOMOLOG, MITOCHONDRIAL"/>
    <property type="match status" value="1"/>
</dbReference>
<dbReference type="InterPro" id="IPR034904">
    <property type="entry name" value="FSCA_dom_sf"/>
</dbReference>
<sequence>MINFTDKATRKVLALVENGSDSAGFGLRIGVTPGGCAGYEYSLALEPKPDPGDVVVNLNGFDVYISEVMAPLLTGIRIDYVESLTSSGFTFANPNAVDACGCGNSFSATAAAEQDAADVALRSRVEEAMAEIRPFLQNDGGDVTVVAVVDGVVSVELTGACNGCSMATGTLTGVIERRLREAVPEVRKVALAPC</sequence>
<keyword evidence="5" id="KW-1185">Reference proteome</keyword>
<dbReference type="InterPro" id="IPR035903">
    <property type="entry name" value="HesB-like_dom_sf"/>
</dbReference>
<reference evidence="4" key="1">
    <citation type="journal article" date="2022" name="ISME J.">
        <title>Identification of active gaseous-alkane degraders at natural gas seeps.</title>
        <authorList>
            <person name="Farhan Ul Haque M."/>
            <person name="Hernandez M."/>
            <person name="Crombie A.T."/>
            <person name="Murrell J.C."/>
        </authorList>
    </citation>
    <scope>NUCLEOTIDE SEQUENCE</scope>
    <source>
        <strain evidence="4">ANDR5</strain>
    </source>
</reference>
<comment type="caution">
    <text evidence="4">The sequence shown here is derived from an EMBL/GenBank/DDBJ whole genome shotgun (WGS) entry which is preliminary data.</text>
</comment>
<dbReference type="Proteomes" id="UP001139068">
    <property type="component" value="Unassembled WGS sequence"/>
</dbReference>
<dbReference type="InterPro" id="IPR000361">
    <property type="entry name" value="ATAP_core_dom"/>
</dbReference>
<dbReference type="Gene3D" id="3.30.300.130">
    <property type="entry name" value="Fe-S cluster assembly (FSCA)"/>
    <property type="match status" value="1"/>
</dbReference>
<organism evidence="4 5">
    <name type="scientific">Candidatus Mycolicibacterium alkanivorans</name>
    <dbReference type="NCBI Taxonomy" id="2954114"/>
    <lineage>
        <taxon>Bacteria</taxon>
        <taxon>Bacillati</taxon>
        <taxon>Actinomycetota</taxon>
        <taxon>Actinomycetes</taxon>
        <taxon>Mycobacteriales</taxon>
        <taxon>Mycobacteriaceae</taxon>
        <taxon>Mycolicibacterium</taxon>
    </lineage>
</organism>
<dbReference type="Pfam" id="PF01106">
    <property type="entry name" value="NifU"/>
    <property type="match status" value="1"/>
</dbReference>
<dbReference type="PROSITE" id="PS01152">
    <property type="entry name" value="HESB"/>
    <property type="match status" value="1"/>
</dbReference>
<gene>
    <name evidence="4" type="ORF">K9U37_01110</name>
</gene>
<dbReference type="InterPro" id="IPR001075">
    <property type="entry name" value="NIF_FeS_clus_asmbl_NifU_C"/>
</dbReference>